<accession>A0ABT3NDA1</accession>
<dbReference type="Proteomes" id="UP001209681">
    <property type="component" value="Unassembled WGS sequence"/>
</dbReference>
<gene>
    <name evidence="1" type="ORF">OOT00_15810</name>
</gene>
<protein>
    <recommendedName>
        <fullName evidence="3">N-acetyltransferase domain-containing protein</fullName>
    </recommendedName>
</protein>
<reference evidence="1 2" key="1">
    <citation type="submission" date="2022-11" db="EMBL/GenBank/DDBJ databases">
        <title>Desulfobotulus tamanensis H1 sp. nov. - anaerobic, alkaliphilic, sulphate reducing bacterium isolated from terrestrial mud volcano.</title>
        <authorList>
            <person name="Frolova A."/>
            <person name="Merkel A.Y."/>
            <person name="Slobodkin A.I."/>
        </authorList>
    </citation>
    <scope>NUCLEOTIDE SEQUENCE [LARGE SCALE GENOMIC DNA]</scope>
    <source>
        <strain evidence="1 2">H1</strain>
    </source>
</reference>
<comment type="caution">
    <text evidence="1">The sequence shown here is derived from an EMBL/GenBank/DDBJ whole genome shotgun (WGS) entry which is preliminary data.</text>
</comment>
<organism evidence="1 2">
    <name type="scientific">Desulfobotulus pelophilus</name>
    <dbReference type="NCBI Taxonomy" id="2823377"/>
    <lineage>
        <taxon>Bacteria</taxon>
        <taxon>Pseudomonadati</taxon>
        <taxon>Thermodesulfobacteriota</taxon>
        <taxon>Desulfobacteria</taxon>
        <taxon>Desulfobacterales</taxon>
        <taxon>Desulfobacteraceae</taxon>
        <taxon>Desulfobotulus</taxon>
    </lineage>
</organism>
<evidence type="ECO:0000313" key="2">
    <source>
        <dbReference type="Proteomes" id="UP001209681"/>
    </source>
</evidence>
<keyword evidence="2" id="KW-1185">Reference proteome</keyword>
<sequence>MKNQPLVLIKPNLNEGLCVNDTICLWHQEEMQKKLIGKKYLRIKEEPELPDQIQTAVIDLESYKNFEDYIAEAKKIHKGNSFRKSHKSKREGFYSKPFNPRLFIPDIVEINHSKEVRCGRKMSEPYRRTVQDFGGPPQKRLNFQWPECPLHFDLWWGIFMKKNGHCQGVVETGEKLFAYIRLRRNGNYALYGQILGHGEYLNKGIMYALHFNILEWLLKKESGYAKGLSYLCYAGYNQGGEGLIRWKKRTLFRPTYLVISEKDMMQK</sequence>
<dbReference type="RefSeq" id="WP_265426390.1">
    <property type="nucleotide sequence ID" value="NZ_JAPFPW010000048.1"/>
</dbReference>
<proteinExistence type="predicted"/>
<dbReference type="EMBL" id="JAPFPW010000048">
    <property type="protein sequence ID" value="MCW7755442.1"/>
    <property type="molecule type" value="Genomic_DNA"/>
</dbReference>
<name>A0ABT3NDA1_9BACT</name>
<evidence type="ECO:0008006" key="3">
    <source>
        <dbReference type="Google" id="ProtNLM"/>
    </source>
</evidence>
<evidence type="ECO:0000313" key="1">
    <source>
        <dbReference type="EMBL" id="MCW7755442.1"/>
    </source>
</evidence>